<sequence length="165" mass="18137">MSIDYPLSGFYFSVRVDGDSCAVDAAFQTASGLSKEIAIEEVVSGGENRFKYRLPGTASYPNLVLKRGIVDAQSDLIGWVQTTLDSGLGKPVQAKNISLNLLDLKGRAIMSWSFVKAYPVKWSVADLNAQESSVLIETLEFAYRYFDVTSDRDNEYAGVAQLFAE</sequence>
<dbReference type="InterPro" id="IPR010667">
    <property type="entry name" value="Phage_T4_Gp19"/>
</dbReference>
<proteinExistence type="predicted"/>
<name>A0A6M3ZRE7_9BURK</name>
<gene>
    <name evidence="1" type="ORF">C798_13100</name>
</gene>
<dbReference type="InterPro" id="IPR011747">
    <property type="entry name" value="CHP02241"/>
</dbReference>
<accession>A0A6M3ZRE7</accession>
<dbReference type="GO" id="GO:0005198">
    <property type="term" value="F:structural molecule activity"/>
    <property type="evidence" value="ECO:0007669"/>
    <property type="project" value="InterPro"/>
</dbReference>
<protein>
    <submittedName>
        <fullName evidence="1">Phage tail protein</fullName>
    </submittedName>
</protein>
<dbReference type="Pfam" id="PF06841">
    <property type="entry name" value="Phage_T4_gp19"/>
    <property type="match status" value="1"/>
</dbReference>
<dbReference type="AlphaFoldDB" id="A0A6M3ZRE7"/>
<dbReference type="RefSeq" id="WP_017453313.1">
    <property type="nucleotide sequence ID" value="NZ_CP008956.1"/>
</dbReference>
<evidence type="ECO:0000313" key="1">
    <source>
        <dbReference type="EMBL" id="QJQ01136.1"/>
    </source>
</evidence>
<dbReference type="Proteomes" id="UP000501648">
    <property type="component" value="Chromosome"/>
</dbReference>
<reference evidence="1 2" key="1">
    <citation type="journal article" date="2012" name="J. Bacteriol.">
        <title>Genome sequence of the pathogenic Herbaspirillum seropedicae strain Os34, isolated from rice roots.</title>
        <authorList>
            <person name="Ye W."/>
            <person name="Ye S."/>
            <person name="Liu J."/>
            <person name="Chang S."/>
            <person name="Chen M."/>
            <person name="Zhu B."/>
            <person name="Guo L."/>
            <person name="An Q."/>
        </authorList>
    </citation>
    <scope>NUCLEOTIDE SEQUENCE [LARGE SCALE GENOMIC DNA]</scope>
    <source>
        <strain evidence="1 2">Os34</strain>
    </source>
</reference>
<organism evidence="1 2">
    <name type="scientific">Herbaspirillum rubrisubalbicans Os34</name>
    <dbReference type="NCBI Taxonomy" id="1235827"/>
    <lineage>
        <taxon>Bacteria</taxon>
        <taxon>Pseudomonadati</taxon>
        <taxon>Pseudomonadota</taxon>
        <taxon>Betaproteobacteria</taxon>
        <taxon>Burkholderiales</taxon>
        <taxon>Oxalobacteraceae</taxon>
        <taxon>Herbaspirillum</taxon>
    </lineage>
</organism>
<dbReference type="NCBIfam" id="TIGR02241">
    <property type="entry name" value="conserved hypothetical phage tail region protein"/>
    <property type="match status" value="1"/>
</dbReference>
<evidence type="ECO:0000313" key="2">
    <source>
        <dbReference type="Proteomes" id="UP000501648"/>
    </source>
</evidence>
<dbReference type="EMBL" id="CP008956">
    <property type="protein sequence ID" value="QJQ01136.1"/>
    <property type="molecule type" value="Genomic_DNA"/>
</dbReference>
<dbReference type="PANTHER" id="PTHR38009:SF1">
    <property type="entry name" value="CONSERVED HYPOTHETICAL PHAGE TAIL PROTEIN"/>
    <property type="match status" value="1"/>
</dbReference>
<dbReference type="PANTHER" id="PTHR38009">
    <property type="entry name" value="CONSERVED HYPOTHETICAL PHAGE TAIL PROTEIN"/>
    <property type="match status" value="1"/>
</dbReference>